<name>A0AAV3R6M7_LITER</name>
<comment type="caution">
    <text evidence="1">The sequence shown here is derived from an EMBL/GenBank/DDBJ whole genome shotgun (WGS) entry which is preliminary data.</text>
</comment>
<dbReference type="EMBL" id="BAABME010007061">
    <property type="protein sequence ID" value="GAA0170007.1"/>
    <property type="molecule type" value="Genomic_DNA"/>
</dbReference>
<evidence type="ECO:0000313" key="1">
    <source>
        <dbReference type="EMBL" id="GAA0170007.1"/>
    </source>
</evidence>
<reference evidence="1 2" key="1">
    <citation type="submission" date="2024-01" db="EMBL/GenBank/DDBJ databases">
        <title>The complete chloroplast genome sequence of Lithospermum erythrorhizon: insights into the phylogenetic relationship among Boraginaceae species and the maternal lineages of purple gromwells.</title>
        <authorList>
            <person name="Okada T."/>
            <person name="Watanabe K."/>
        </authorList>
    </citation>
    <scope>NUCLEOTIDE SEQUENCE [LARGE SCALE GENOMIC DNA]</scope>
</reference>
<keyword evidence="2" id="KW-1185">Reference proteome</keyword>
<proteinExistence type="predicted"/>
<sequence length="160" mass="18929">MRPEPAEDIENKYEDLQAVRDGLFKSKFELSRRYDKDVASLKRSLDESKECSRDLKAQLDSSKLLLADFDKQMEQLSQRPTPEVVLERFKEGENFYNIIIDNTISIMKKFYAEDIYLVFPSIYSLFREFVEKHFGREYVVPLADEDDEEENDGDDEFRDA</sequence>
<dbReference type="Proteomes" id="UP001454036">
    <property type="component" value="Unassembled WGS sequence"/>
</dbReference>
<organism evidence="1 2">
    <name type="scientific">Lithospermum erythrorhizon</name>
    <name type="common">Purple gromwell</name>
    <name type="synonym">Lithospermum officinale var. erythrorhizon</name>
    <dbReference type="NCBI Taxonomy" id="34254"/>
    <lineage>
        <taxon>Eukaryota</taxon>
        <taxon>Viridiplantae</taxon>
        <taxon>Streptophyta</taxon>
        <taxon>Embryophyta</taxon>
        <taxon>Tracheophyta</taxon>
        <taxon>Spermatophyta</taxon>
        <taxon>Magnoliopsida</taxon>
        <taxon>eudicotyledons</taxon>
        <taxon>Gunneridae</taxon>
        <taxon>Pentapetalae</taxon>
        <taxon>asterids</taxon>
        <taxon>lamiids</taxon>
        <taxon>Boraginales</taxon>
        <taxon>Boraginaceae</taxon>
        <taxon>Boraginoideae</taxon>
        <taxon>Lithospermeae</taxon>
        <taxon>Lithospermum</taxon>
    </lineage>
</organism>
<evidence type="ECO:0000313" key="2">
    <source>
        <dbReference type="Proteomes" id="UP001454036"/>
    </source>
</evidence>
<accession>A0AAV3R6M7</accession>
<dbReference type="AlphaFoldDB" id="A0AAV3R6M7"/>
<protein>
    <submittedName>
        <fullName evidence="1">Uncharacterized protein</fullName>
    </submittedName>
</protein>
<gene>
    <name evidence="1" type="ORF">LIER_24368</name>
</gene>